<dbReference type="GO" id="GO:0016460">
    <property type="term" value="C:myosin II complex"/>
    <property type="evidence" value="ECO:0007669"/>
    <property type="project" value="TreeGrafter"/>
</dbReference>
<accession>A0A146K2J5</accession>
<organism evidence="4">
    <name type="scientific">Trepomonas sp. PC1</name>
    <dbReference type="NCBI Taxonomy" id="1076344"/>
    <lineage>
        <taxon>Eukaryota</taxon>
        <taxon>Metamonada</taxon>
        <taxon>Diplomonadida</taxon>
        <taxon>Hexamitidae</taxon>
        <taxon>Hexamitinae</taxon>
        <taxon>Trepomonas</taxon>
    </lineage>
</organism>
<name>A0A146K2J5_9EUKA</name>
<dbReference type="Pfam" id="PF13499">
    <property type="entry name" value="EF-hand_7"/>
    <property type="match status" value="1"/>
</dbReference>
<dbReference type="Gene3D" id="1.10.238.10">
    <property type="entry name" value="EF-hand"/>
    <property type="match status" value="2"/>
</dbReference>
<evidence type="ECO:0000256" key="2">
    <source>
        <dbReference type="ARBA" id="ARBA00022837"/>
    </source>
</evidence>
<evidence type="ECO:0000313" key="4">
    <source>
        <dbReference type="EMBL" id="JAP91130.1"/>
    </source>
</evidence>
<dbReference type="CDD" id="cd00051">
    <property type="entry name" value="EFh"/>
    <property type="match status" value="1"/>
</dbReference>
<dbReference type="InterPro" id="IPR002048">
    <property type="entry name" value="EF_hand_dom"/>
</dbReference>
<dbReference type="PROSITE" id="PS50222">
    <property type="entry name" value="EF_HAND_2"/>
    <property type="match status" value="1"/>
</dbReference>
<feature type="domain" description="EF-hand" evidence="3">
    <location>
        <begin position="140"/>
        <end position="171"/>
    </location>
</feature>
<dbReference type="InterPro" id="IPR018247">
    <property type="entry name" value="EF_Hand_1_Ca_BS"/>
</dbReference>
<feature type="non-terminal residue" evidence="4">
    <location>
        <position position="171"/>
    </location>
</feature>
<dbReference type="InterPro" id="IPR011992">
    <property type="entry name" value="EF-hand-dom_pair"/>
</dbReference>
<protein>
    <submittedName>
        <fullName evidence="4">Centrin</fullName>
    </submittedName>
</protein>
<sequence>MKDENVRKIQRIPKQFRKELNEAFGLFLSNPLQKYGESDEVPIIERGLYKGTIASMNLKTILRALGYEPRRDEIKQLLMLCDSVEQIDIFQFLFIMLRKMENSDTAEEILKSFRLFDKTDVGLIGMSELKALSLECGYKLSETELQEMIDEADRDQDGFINEEEFYRVVKK</sequence>
<dbReference type="PANTHER" id="PTHR23048">
    <property type="entry name" value="MYOSIN LIGHT CHAIN 1, 3"/>
    <property type="match status" value="1"/>
</dbReference>
<dbReference type="FunFam" id="1.10.238.10:FF:000001">
    <property type="entry name" value="Calmodulin 1"/>
    <property type="match status" value="1"/>
</dbReference>
<dbReference type="AlphaFoldDB" id="A0A146K2J5"/>
<dbReference type="PANTHER" id="PTHR23048:SF59">
    <property type="entry name" value="EF-HAND SUPERFAMILY PROTEIN"/>
    <property type="match status" value="1"/>
</dbReference>
<dbReference type="GO" id="GO:0005509">
    <property type="term" value="F:calcium ion binding"/>
    <property type="evidence" value="ECO:0007669"/>
    <property type="project" value="InterPro"/>
</dbReference>
<dbReference type="PROSITE" id="PS00018">
    <property type="entry name" value="EF_HAND_1"/>
    <property type="match status" value="1"/>
</dbReference>
<keyword evidence="1" id="KW-0677">Repeat</keyword>
<keyword evidence="2" id="KW-0106">Calcium</keyword>
<proteinExistence type="predicted"/>
<evidence type="ECO:0000256" key="1">
    <source>
        <dbReference type="ARBA" id="ARBA00022737"/>
    </source>
</evidence>
<gene>
    <name evidence="4" type="ORF">TPC1_17344</name>
</gene>
<dbReference type="EMBL" id="GDID01005476">
    <property type="protein sequence ID" value="JAP91130.1"/>
    <property type="molecule type" value="Transcribed_RNA"/>
</dbReference>
<dbReference type="SMART" id="SM00054">
    <property type="entry name" value="EFh"/>
    <property type="match status" value="2"/>
</dbReference>
<dbReference type="InterPro" id="IPR050230">
    <property type="entry name" value="CALM/Myosin/TropC-like"/>
</dbReference>
<reference evidence="4" key="1">
    <citation type="submission" date="2015-07" db="EMBL/GenBank/DDBJ databases">
        <title>Adaptation to a free-living lifestyle via gene acquisitions in the diplomonad Trepomonas sp. PC1.</title>
        <authorList>
            <person name="Xu F."/>
            <person name="Jerlstrom-Hultqvist J."/>
            <person name="Kolisko M."/>
            <person name="Simpson A.G.B."/>
            <person name="Roger A.J."/>
            <person name="Svard S.G."/>
            <person name="Andersson J.O."/>
        </authorList>
    </citation>
    <scope>NUCLEOTIDE SEQUENCE</scope>
    <source>
        <strain evidence="4">PC1</strain>
    </source>
</reference>
<dbReference type="SUPFAM" id="SSF47473">
    <property type="entry name" value="EF-hand"/>
    <property type="match status" value="1"/>
</dbReference>
<evidence type="ECO:0000259" key="3">
    <source>
        <dbReference type="PROSITE" id="PS50222"/>
    </source>
</evidence>